<dbReference type="AlphaFoldDB" id="D2YFI1"/>
<dbReference type="EMBL" id="ACYU01000117">
    <property type="protein sequence ID" value="EEW06490.1"/>
    <property type="molecule type" value="Genomic_DNA"/>
</dbReference>
<reference evidence="1 2" key="1">
    <citation type="journal article" date="2009" name="BMC Evol. Biol.">
        <title>Genomic taxonomy of Vibrios.</title>
        <authorList>
            <person name="Thompson C.C."/>
            <person name="Vicente A.C."/>
            <person name="Souza R.C."/>
            <person name="Vasconcelos A.T."/>
            <person name="Vesth T."/>
            <person name="Alves N.Jr."/>
            <person name="Ussery D.W."/>
            <person name="Iida T."/>
            <person name="Thompson F.L."/>
        </authorList>
    </citation>
    <scope>NUCLEOTIDE SEQUENCE [LARGE SCALE GENOMIC DNA]</scope>
    <source>
        <strain evidence="1 2">VM603</strain>
    </source>
</reference>
<evidence type="ECO:0000313" key="1">
    <source>
        <dbReference type="EMBL" id="EEW06490.1"/>
    </source>
</evidence>
<comment type="caution">
    <text evidence="1">The sequence shown here is derived from an EMBL/GenBank/DDBJ whole genome shotgun (WGS) entry which is preliminary data.</text>
</comment>
<organism evidence="1 2">
    <name type="scientific">Vibrio mimicus VM603</name>
    <dbReference type="NCBI Taxonomy" id="671074"/>
    <lineage>
        <taxon>Bacteria</taxon>
        <taxon>Pseudomonadati</taxon>
        <taxon>Pseudomonadota</taxon>
        <taxon>Gammaproteobacteria</taxon>
        <taxon>Vibrionales</taxon>
        <taxon>Vibrionaceae</taxon>
        <taxon>Vibrio</taxon>
    </lineage>
</organism>
<sequence>MPGSPQKTELTLPKVTSNTQVIEFHTPPEYRACLVDISKANKVEFFGFVQYKGKRRAWVTNITQPTKRCRVIVDACKFAIHQSYSGNDVSAGVKEL</sequence>
<dbReference type="Proteomes" id="UP000004827">
    <property type="component" value="Unassembled WGS sequence"/>
</dbReference>
<evidence type="ECO:0000313" key="2">
    <source>
        <dbReference type="Proteomes" id="UP000004827"/>
    </source>
</evidence>
<accession>D2YFI1</accession>
<name>D2YFI1_VIBMI</name>
<protein>
    <submittedName>
        <fullName evidence="1">Uncharacterized protein</fullName>
    </submittedName>
</protein>
<proteinExistence type="predicted"/>
<gene>
    <name evidence="1" type="ORF">VMB_22780</name>
</gene>